<evidence type="ECO:0000256" key="1">
    <source>
        <dbReference type="SAM" id="Phobius"/>
    </source>
</evidence>
<keyword evidence="1" id="KW-0472">Membrane</keyword>
<accession>A0A0F9W3J1</accession>
<name>A0A0F9W3J1_9ZZZZ</name>
<reference evidence="2" key="1">
    <citation type="journal article" date="2015" name="Nature">
        <title>Complex archaea that bridge the gap between prokaryotes and eukaryotes.</title>
        <authorList>
            <person name="Spang A."/>
            <person name="Saw J.H."/>
            <person name="Jorgensen S.L."/>
            <person name="Zaremba-Niedzwiedzka K."/>
            <person name="Martijn J."/>
            <person name="Lind A.E."/>
            <person name="van Eijk R."/>
            <person name="Schleper C."/>
            <person name="Guy L."/>
            <person name="Ettema T.J."/>
        </authorList>
    </citation>
    <scope>NUCLEOTIDE SEQUENCE</scope>
</reference>
<gene>
    <name evidence="2" type="ORF">LCGC14_0024030</name>
</gene>
<protein>
    <submittedName>
        <fullName evidence="2">Uncharacterized protein</fullName>
    </submittedName>
</protein>
<feature type="transmembrane region" description="Helical" evidence="1">
    <location>
        <begin position="94"/>
        <end position="115"/>
    </location>
</feature>
<feature type="transmembrane region" description="Helical" evidence="1">
    <location>
        <begin position="20"/>
        <end position="40"/>
    </location>
</feature>
<evidence type="ECO:0000313" key="2">
    <source>
        <dbReference type="EMBL" id="KKO10920.1"/>
    </source>
</evidence>
<keyword evidence="1" id="KW-0812">Transmembrane</keyword>
<keyword evidence="1" id="KW-1133">Transmembrane helix</keyword>
<comment type="caution">
    <text evidence="2">The sequence shown here is derived from an EMBL/GenBank/DDBJ whole genome shotgun (WGS) entry which is preliminary data.</text>
</comment>
<proteinExistence type="predicted"/>
<feature type="transmembrane region" description="Helical" evidence="1">
    <location>
        <begin position="47"/>
        <end position="68"/>
    </location>
</feature>
<dbReference type="EMBL" id="LAZR01000004">
    <property type="protein sequence ID" value="KKO10920.1"/>
    <property type="molecule type" value="Genomic_DNA"/>
</dbReference>
<organism evidence="2">
    <name type="scientific">marine sediment metagenome</name>
    <dbReference type="NCBI Taxonomy" id="412755"/>
    <lineage>
        <taxon>unclassified sequences</taxon>
        <taxon>metagenomes</taxon>
        <taxon>ecological metagenomes</taxon>
    </lineage>
</organism>
<dbReference type="AlphaFoldDB" id="A0A0F9W3J1"/>
<sequence>MTPYEMLDLGQSSYSTSVAYVSIFITLLSAYLVAAYIVAGRLSKAQFLLANSLYLVIQTLTILTIYNFNSSARFWGNLGRSNMPVSSESANVTYIPEAVALVLILTMLLSVWFMWKSWNPKAE</sequence>